<comment type="caution">
    <text evidence="1">The sequence shown here is derived from an EMBL/GenBank/DDBJ whole genome shotgun (WGS) entry which is preliminary data.</text>
</comment>
<sequence length="55" mass="6599">MDFHPVRMGIRSLWDLHSITHLDRTKIFHPVRTEIRSSRDHHPITHLDRSNDCLT</sequence>
<dbReference type="EMBL" id="JAAIUW010000003">
    <property type="protein sequence ID" value="KAF7839518.1"/>
    <property type="molecule type" value="Genomic_DNA"/>
</dbReference>
<evidence type="ECO:0000313" key="2">
    <source>
        <dbReference type="Proteomes" id="UP000634136"/>
    </source>
</evidence>
<dbReference type="Proteomes" id="UP000634136">
    <property type="component" value="Unassembled WGS sequence"/>
</dbReference>
<dbReference type="AlphaFoldDB" id="A0A834X992"/>
<proteinExistence type="predicted"/>
<evidence type="ECO:0000313" key="1">
    <source>
        <dbReference type="EMBL" id="KAF7839518.1"/>
    </source>
</evidence>
<organism evidence="1 2">
    <name type="scientific">Senna tora</name>
    <dbReference type="NCBI Taxonomy" id="362788"/>
    <lineage>
        <taxon>Eukaryota</taxon>
        <taxon>Viridiplantae</taxon>
        <taxon>Streptophyta</taxon>
        <taxon>Embryophyta</taxon>
        <taxon>Tracheophyta</taxon>
        <taxon>Spermatophyta</taxon>
        <taxon>Magnoliopsida</taxon>
        <taxon>eudicotyledons</taxon>
        <taxon>Gunneridae</taxon>
        <taxon>Pentapetalae</taxon>
        <taxon>rosids</taxon>
        <taxon>fabids</taxon>
        <taxon>Fabales</taxon>
        <taxon>Fabaceae</taxon>
        <taxon>Caesalpinioideae</taxon>
        <taxon>Cassia clade</taxon>
        <taxon>Senna</taxon>
    </lineage>
</organism>
<gene>
    <name evidence="1" type="ORF">G2W53_008000</name>
</gene>
<protein>
    <submittedName>
        <fullName evidence="1">Uncharacterized protein</fullName>
    </submittedName>
</protein>
<keyword evidence="2" id="KW-1185">Reference proteome</keyword>
<accession>A0A834X992</accession>
<name>A0A834X992_9FABA</name>
<reference evidence="1" key="1">
    <citation type="submission" date="2020-09" db="EMBL/GenBank/DDBJ databases">
        <title>Genome-Enabled Discovery of Anthraquinone Biosynthesis in Senna tora.</title>
        <authorList>
            <person name="Kang S.-H."/>
            <person name="Pandey R.P."/>
            <person name="Lee C.-M."/>
            <person name="Sim J.-S."/>
            <person name="Jeong J.-T."/>
            <person name="Choi B.-S."/>
            <person name="Jung M."/>
            <person name="Ginzburg D."/>
            <person name="Zhao K."/>
            <person name="Won S.Y."/>
            <person name="Oh T.-J."/>
            <person name="Yu Y."/>
            <person name="Kim N.-H."/>
            <person name="Lee O.R."/>
            <person name="Lee T.-H."/>
            <person name="Bashyal P."/>
            <person name="Kim T.-S."/>
            <person name="Lee W.-H."/>
            <person name="Kawkins C."/>
            <person name="Kim C.-K."/>
            <person name="Kim J.S."/>
            <person name="Ahn B.O."/>
            <person name="Rhee S.Y."/>
            <person name="Sohng J.K."/>
        </authorList>
    </citation>
    <scope>NUCLEOTIDE SEQUENCE</scope>
    <source>
        <tissue evidence="1">Leaf</tissue>
    </source>
</reference>